<reference evidence="2 3" key="1">
    <citation type="submission" date="2018-03" db="EMBL/GenBank/DDBJ databases">
        <title>Draft Genome Sequences of the Obligatory Marine Myxobacteria Enhygromyxa salina SWB007.</title>
        <authorList>
            <person name="Poehlein A."/>
            <person name="Moghaddam J.A."/>
            <person name="Harms H."/>
            <person name="Alanjari M."/>
            <person name="Koenig G.M."/>
            <person name="Daniel R."/>
            <person name="Schaeberle T.F."/>
        </authorList>
    </citation>
    <scope>NUCLEOTIDE SEQUENCE [LARGE SCALE GENOMIC DNA]</scope>
    <source>
        <strain evidence="2 3">SWB007</strain>
    </source>
</reference>
<dbReference type="Pfam" id="PF04519">
    <property type="entry name" value="Bactofilin"/>
    <property type="match status" value="1"/>
</dbReference>
<name>A0A2S9YP21_9BACT</name>
<evidence type="ECO:0000313" key="2">
    <source>
        <dbReference type="EMBL" id="PRQ06841.1"/>
    </source>
</evidence>
<dbReference type="RefSeq" id="WP_106090441.1">
    <property type="nucleotide sequence ID" value="NZ_PVNL01000065.1"/>
</dbReference>
<dbReference type="PANTHER" id="PTHR35024:SF4">
    <property type="entry name" value="POLYMER-FORMING CYTOSKELETAL PROTEIN"/>
    <property type="match status" value="1"/>
</dbReference>
<evidence type="ECO:0000313" key="3">
    <source>
        <dbReference type="Proteomes" id="UP000238823"/>
    </source>
</evidence>
<sequence length="125" mass="13110">MALPTAPDAPCVIGNQILIRGTLVGEEDLVVEGRIEGAITLAGHLIVAEAGVIEANLDVDSVEVRGEVIGDISAARSITIQQGARVQGNVRAPRVIINDGARFRGSIEMKVDLPEDLAKVLARGH</sequence>
<dbReference type="InterPro" id="IPR007607">
    <property type="entry name" value="BacA/B"/>
</dbReference>
<dbReference type="PANTHER" id="PTHR35024">
    <property type="entry name" value="HYPOTHETICAL CYTOSOLIC PROTEIN"/>
    <property type="match status" value="1"/>
</dbReference>
<evidence type="ECO:0000256" key="1">
    <source>
        <dbReference type="ARBA" id="ARBA00044755"/>
    </source>
</evidence>
<dbReference type="AlphaFoldDB" id="A0A2S9YP21"/>
<gene>
    <name evidence="2" type="ORF">ENSA7_34510</name>
</gene>
<accession>A0A2S9YP21</accession>
<dbReference type="OrthoDB" id="119922at2"/>
<dbReference type="EMBL" id="PVNL01000065">
    <property type="protein sequence ID" value="PRQ06841.1"/>
    <property type="molecule type" value="Genomic_DNA"/>
</dbReference>
<dbReference type="Proteomes" id="UP000238823">
    <property type="component" value="Unassembled WGS sequence"/>
</dbReference>
<comment type="similarity">
    <text evidence="1">Belongs to the bactofilin family.</text>
</comment>
<protein>
    <submittedName>
        <fullName evidence="2">Polymer-forming cytoskeletal</fullName>
    </submittedName>
</protein>
<comment type="caution">
    <text evidence="2">The sequence shown here is derived from an EMBL/GenBank/DDBJ whole genome shotgun (WGS) entry which is preliminary data.</text>
</comment>
<proteinExistence type="inferred from homology"/>
<organism evidence="2 3">
    <name type="scientific">Enhygromyxa salina</name>
    <dbReference type="NCBI Taxonomy" id="215803"/>
    <lineage>
        <taxon>Bacteria</taxon>
        <taxon>Pseudomonadati</taxon>
        <taxon>Myxococcota</taxon>
        <taxon>Polyangia</taxon>
        <taxon>Nannocystales</taxon>
        <taxon>Nannocystaceae</taxon>
        <taxon>Enhygromyxa</taxon>
    </lineage>
</organism>